<name>A0A139WH47_TRICA</name>
<sequence length="2325" mass="264360">MNRVSTAFKFCVGSLRCKKGNIIFAALIGHMSVACPKSTKWHVRLICWGLGGASICPPKSEFSSVAAEHRLNRDDVPAAVPPAMITAGAARPPRSNHAEIDALLAAKSIPRNEDKQRRPRPLRALVTFERLVAGQECEQHLGVGGAVHGGHAGGHSLNQREPSRLLQNGHSHSTFSRTEGFNLRSGRWRKGVCLFRSLHPATNDAIIEISLDYGGVTSRDAGRRREAGTLPRRTALAGAGIAGTIDIEFDLDSLPTTLEVNCVRITPPCMHFDNAYEGKRYKYKMVIQNCGKHLAFVRLCEPNSKTFEFKSFPRGLHLSPGMKIVRTVKYTYTAALGVKRGFATIWVNDQEVDYYFVVTLSCAILTIEPQLLDFGRIDAVNHATSRSFFIINSGYRDTQFAIDLGRNPLELTVEPMKGTVAAKTSVEISVEVVGSREGEFMEEFWVKANPPQRVVISGTFISPKLLVRKFINSLDFTLVDFPPTYYGSSSTQPLLIKNFSSSHSMFCVMAEIKGTTMTLDEARKIDDNYLNFHITPIDGRLAALRGAVLQITFAPVVTRKREKNYSAGFLKVIRMDCRDVGHNEIRTKDNSTSSPTLVDSSVALTTNDILIDDANGSYFSLTCEDELASETFSFEHSIGVCIHGEKERAGVTLTPTFITLNELTLQKEYHRVVLVQNQSSHLPVRVKYNKVLSIDVRPNQFDLAPSDSLEVLVIIRALKLGQVTKKVTFDLLSKVSPDDRHVMRKVGVAILRIYVETKNVAKKEALGQCVECGPCRDLANKLAPDFPYRLSPEEMAVKLENEKFYIDYIRSLCKPPPPENEDLRDYALTNYKLLLRQNTKCRDAAPRPKKIISYTPFIPLLPRLLYNIKITPKSIRLRKVAAFTTITDYFQIQNLNTFPIRVLLQANKSCIVFENNARHIIQSCEKKKIPFTFSTCSIGRYYVNINVLVNDSTLYEVTAVAEAVPKTLRVEPHHIEFHEYDGHYKFFKLMNGLNAYTSFEWEVPEGSFKIYPAYGGIKAESYILCMMAYTPDLTEESFSECVLTSESGQKRILQVSRKKRKYDVAFDTYEIDVGLISLNIPVRRKLIMKNLKNFQTLFSIPGGVPVPGVKIEPQEGILDGLDSQVFIITVHINAVVEFSTEIVFLVGEREEVAIAFKGSVDFPKFSFKPDIMYFRKIAPFGFDTLAFVVRNLSKTTNYVTFPCDEFPEFTVTDNEDEHFPHIDKIVLQPSQGKVFYLHFHPYYISTYSLFLPFKINDILGPVNINSNATASTNYFLRELTTKYENNYSINILTRYPKALPLVRLTASAIEKTLEFSSLNINFVYFDEDHYNNVTSTDFEITNTSDDVAAVCIRLDDLDYPFSLQPKGNPNVEYYGISYKIVLEPGEKAAFSAQFSPSDLGEYVVKLPLFLRHYFDDKIFNYLTLRGVYDTPTITPSLACIDFEPVPVKLASEFRLKLHMNNHFENCEVISDTEVIGLHAMFEKGRRPEKGESVLPVSLVYECTKDSCFNSKLAFYCTCNARCEVTVTGVTENNLLTTHAYSHMLKESGSTDGSSNFLYSHKSSTPYLRPEYIDMLTNKNTTPYPLFPSDDDKSDYAEYMRKLRKTLENWLFTQVFYSKCYYKIPEGFSDFCKADPDRKKVRFGGIKKSKTVELPLLQLIANVCGQGIKQRLSAKFPADSTDMQWLVYTYKTNSNILHYLRGFPVHLPHVSAKLLLNYDQYVQYERTKHPERAIMDERIFNRGSKQCWIDLILQIIKTFFLFRTVELPFNDSESSESEGRFKEKQSLTQFSRQSTEDKGEYVLDVGIYGVHEKELIFWLQKCYDEESENLWKEPPPEPKELIFLDVDLRDGLILGAVTARYCPYVKPLISDMYPRPYNPEEIHHNSCILVKAWKKLKLSYVISPLTLQHCGMVEMLLLANYLYAVLPNYYPKEVITIQAPLTQGGSASIEIENAGGNEIVYHVVFFENPNHLFSANAEVIRLQPGEKKTVKVRYHAKSVLNTTTTLLFSGETPGNKYGKSVAVTVVGEADVSSVCMEIPLTVNLYQPCKVTLNTQSPFKIQTDYALLFGYQPVSKEKNVLFPWEDIKQLKTVKEFVIPDEMCLFDEEGKCTASPLICCHQIGPRDLWFYFTNPEVGDWGIKMTLTGKIHGGCFENLSLNLPDNYEHLVCRCKPKPSVHTNCPLVMYLQIPMINTPLWNARKKMLLNYVDGEELKFWSKRIFTPTGTRIMTLILNSETHQMRQVIEETVQYRVILDKPNCFITLRDVVFDDVTSEEFYRLPIHPVKNLKDVGTCRMRLQSEDKIETRFYKITFNFPEESVTVTDFAE</sequence>
<keyword evidence="4" id="KW-0969">Cilium</keyword>
<dbReference type="OMA" id="DIFRREY"/>
<evidence type="ECO:0000256" key="3">
    <source>
        <dbReference type="ARBA" id="ARBA00022490"/>
    </source>
</evidence>
<feature type="domain" description="Cilia- and flagella-associated protein 47" evidence="8">
    <location>
        <begin position="1654"/>
        <end position="1762"/>
    </location>
</feature>
<evidence type="ECO:0000256" key="1">
    <source>
        <dbReference type="ARBA" id="ARBA00004138"/>
    </source>
</evidence>
<dbReference type="InterPro" id="IPR056343">
    <property type="entry name" value="CFAP47_dom"/>
</dbReference>
<reference evidence="9 10" key="1">
    <citation type="journal article" date="2008" name="Nature">
        <title>The genome of the model beetle and pest Tribolium castaneum.</title>
        <authorList>
            <consortium name="Tribolium Genome Sequencing Consortium"/>
            <person name="Richards S."/>
            <person name="Gibbs R.A."/>
            <person name="Weinstock G.M."/>
            <person name="Brown S.J."/>
            <person name="Denell R."/>
            <person name="Beeman R.W."/>
            <person name="Gibbs R."/>
            <person name="Beeman R.W."/>
            <person name="Brown S.J."/>
            <person name="Bucher G."/>
            <person name="Friedrich M."/>
            <person name="Grimmelikhuijzen C.J."/>
            <person name="Klingler M."/>
            <person name="Lorenzen M."/>
            <person name="Richards S."/>
            <person name="Roth S."/>
            <person name="Schroder R."/>
            <person name="Tautz D."/>
            <person name="Zdobnov E.M."/>
            <person name="Muzny D."/>
            <person name="Gibbs R.A."/>
            <person name="Weinstock G.M."/>
            <person name="Attaway T."/>
            <person name="Bell S."/>
            <person name="Buhay C.J."/>
            <person name="Chandrabose M.N."/>
            <person name="Chavez D."/>
            <person name="Clerk-Blankenburg K.P."/>
            <person name="Cree A."/>
            <person name="Dao M."/>
            <person name="Davis C."/>
            <person name="Chacko J."/>
            <person name="Dinh H."/>
            <person name="Dugan-Rocha S."/>
            <person name="Fowler G."/>
            <person name="Garner T.T."/>
            <person name="Garnes J."/>
            <person name="Gnirke A."/>
            <person name="Hawes A."/>
            <person name="Hernandez J."/>
            <person name="Hines S."/>
            <person name="Holder M."/>
            <person name="Hume J."/>
            <person name="Jhangiani S.N."/>
            <person name="Joshi V."/>
            <person name="Khan Z.M."/>
            <person name="Jackson L."/>
            <person name="Kovar C."/>
            <person name="Kowis A."/>
            <person name="Lee S."/>
            <person name="Lewis L.R."/>
            <person name="Margolis J."/>
            <person name="Morgan M."/>
            <person name="Nazareth L.V."/>
            <person name="Nguyen N."/>
            <person name="Okwuonu G."/>
            <person name="Parker D."/>
            <person name="Richards S."/>
            <person name="Ruiz S.J."/>
            <person name="Santibanez J."/>
            <person name="Savard J."/>
            <person name="Scherer S.E."/>
            <person name="Schneider B."/>
            <person name="Sodergren E."/>
            <person name="Tautz D."/>
            <person name="Vattahil S."/>
            <person name="Villasana D."/>
            <person name="White C.S."/>
            <person name="Wright R."/>
            <person name="Park Y."/>
            <person name="Beeman R.W."/>
            <person name="Lord J."/>
            <person name="Oppert B."/>
            <person name="Lorenzen M."/>
            <person name="Brown S."/>
            <person name="Wang L."/>
            <person name="Savard J."/>
            <person name="Tautz D."/>
            <person name="Richards S."/>
            <person name="Weinstock G."/>
            <person name="Gibbs R.A."/>
            <person name="Liu Y."/>
            <person name="Worley K."/>
            <person name="Weinstock G."/>
            <person name="Elsik C.G."/>
            <person name="Reese J.T."/>
            <person name="Elhaik E."/>
            <person name="Landan G."/>
            <person name="Graur D."/>
            <person name="Arensburger P."/>
            <person name="Atkinson P."/>
            <person name="Beeman R.W."/>
            <person name="Beidler J."/>
            <person name="Brown S.J."/>
            <person name="Demuth J.P."/>
            <person name="Drury D.W."/>
            <person name="Du Y.Z."/>
            <person name="Fujiwara H."/>
            <person name="Lorenzen M."/>
            <person name="Maselli V."/>
            <person name="Osanai M."/>
            <person name="Park Y."/>
            <person name="Robertson H.M."/>
            <person name="Tu Z."/>
            <person name="Wang J.J."/>
            <person name="Wang S."/>
            <person name="Richards S."/>
            <person name="Song H."/>
            <person name="Zhang L."/>
            <person name="Sodergren E."/>
            <person name="Werner D."/>
            <person name="Stanke M."/>
            <person name="Morgenstern B."/>
            <person name="Solovyev V."/>
            <person name="Kosarev P."/>
            <person name="Brown G."/>
            <person name="Chen H.C."/>
            <person name="Ermolaeva O."/>
            <person name="Hlavina W."/>
            <person name="Kapustin Y."/>
            <person name="Kiryutin B."/>
            <person name="Kitts P."/>
            <person name="Maglott D."/>
            <person name="Pruitt K."/>
            <person name="Sapojnikov V."/>
            <person name="Souvorov A."/>
            <person name="Mackey A.J."/>
            <person name="Waterhouse R.M."/>
            <person name="Wyder S."/>
            <person name="Zdobnov E.M."/>
            <person name="Zdobnov E.M."/>
            <person name="Wyder S."/>
            <person name="Kriventseva E.V."/>
            <person name="Kadowaki T."/>
            <person name="Bork P."/>
            <person name="Aranda M."/>
            <person name="Bao R."/>
            <person name="Beermann A."/>
            <person name="Berns N."/>
            <person name="Bolognesi R."/>
            <person name="Bonneton F."/>
            <person name="Bopp D."/>
            <person name="Brown S.J."/>
            <person name="Bucher G."/>
            <person name="Butts T."/>
            <person name="Chaumot A."/>
            <person name="Denell R.E."/>
            <person name="Ferrier D.E."/>
            <person name="Friedrich M."/>
            <person name="Gordon C.M."/>
            <person name="Jindra M."/>
            <person name="Klingler M."/>
            <person name="Lan Q."/>
            <person name="Lattorff H.M."/>
            <person name="Laudet V."/>
            <person name="von Levetsow C."/>
            <person name="Liu Z."/>
            <person name="Lutz R."/>
            <person name="Lynch J.A."/>
            <person name="da Fonseca R.N."/>
            <person name="Posnien N."/>
            <person name="Reuter R."/>
            <person name="Roth S."/>
            <person name="Savard J."/>
            <person name="Schinko J.B."/>
            <person name="Schmitt C."/>
            <person name="Schoppmeier M."/>
            <person name="Schroder R."/>
            <person name="Shippy T.D."/>
            <person name="Simonnet F."/>
            <person name="Marques-Souza H."/>
            <person name="Tautz D."/>
            <person name="Tomoyasu Y."/>
            <person name="Trauner J."/>
            <person name="Van der Zee M."/>
            <person name="Vervoort M."/>
            <person name="Wittkopp N."/>
            <person name="Wimmer E.A."/>
            <person name="Yang X."/>
            <person name="Jones A.K."/>
            <person name="Sattelle D.B."/>
            <person name="Ebert P.R."/>
            <person name="Nelson D."/>
            <person name="Scott J.G."/>
            <person name="Beeman R.W."/>
            <person name="Muthukrishnan S."/>
            <person name="Kramer K.J."/>
            <person name="Arakane Y."/>
            <person name="Beeman R.W."/>
            <person name="Zhu Q."/>
            <person name="Hogenkamp D."/>
            <person name="Dixit R."/>
            <person name="Oppert B."/>
            <person name="Jiang H."/>
            <person name="Zou Z."/>
            <person name="Marshall J."/>
            <person name="Elpidina E."/>
            <person name="Vinokurov K."/>
            <person name="Oppert C."/>
            <person name="Zou Z."/>
            <person name="Evans J."/>
            <person name="Lu Z."/>
            <person name="Zhao P."/>
            <person name="Sumathipala N."/>
            <person name="Altincicek B."/>
            <person name="Vilcinskas A."/>
            <person name="Williams M."/>
            <person name="Hultmark D."/>
            <person name="Hetru C."/>
            <person name="Jiang H."/>
            <person name="Grimmelikhuijzen C.J."/>
            <person name="Hauser F."/>
            <person name="Cazzamali G."/>
            <person name="Williamson M."/>
            <person name="Park Y."/>
            <person name="Li B."/>
            <person name="Tanaka Y."/>
            <person name="Predel R."/>
            <person name="Neupert S."/>
            <person name="Schachtner J."/>
            <person name="Verleyen P."/>
            <person name="Raible F."/>
            <person name="Bork P."/>
            <person name="Friedrich M."/>
            <person name="Walden K.K."/>
            <person name="Robertson H.M."/>
            <person name="Angeli S."/>
            <person name="Foret S."/>
            <person name="Bucher G."/>
            <person name="Schuetz S."/>
            <person name="Maleszka R."/>
            <person name="Wimmer E.A."/>
            <person name="Beeman R.W."/>
            <person name="Lorenzen M."/>
            <person name="Tomoyasu Y."/>
            <person name="Miller S.C."/>
            <person name="Grossmann D."/>
            <person name="Bucher G."/>
        </authorList>
    </citation>
    <scope>NUCLEOTIDE SEQUENCE [LARGE SCALE GENOMIC DNA]</scope>
    <source>
        <strain evidence="9 10">Georgia GA2</strain>
    </source>
</reference>
<dbReference type="InterPro" id="IPR053879">
    <property type="entry name" value="HYDIN_VesB_CFA65-like_Ig"/>
</dbReference>
<evidence type="ECO:0000256" key="2">
    <source>
        <dbReference type="ARBA" id="ARBA00004496"/>
    </source>
</evidence>
<dbReference type="PANTHER" id="PTHR45912:SF3">
    <property type="entry name" value="CILIA- AND FLAGELLA-ASSOCIATED PROTEIN 47"/>
    <property type="match status" value="1"/>
</dbReference>
<evidence type="ECO:0000259" key="7">
    <source>
        <dbReference type="Pfam" id="PF22544"/>
    </source>
</evidence>
<feature type="domain" description="HYDIN/VesB/CFA65-like Ig-like" evidence="7">
    <location>
        <begin position="363"/>
        <end position="455"/>
    </location>
</feature>
<dbReference type="Proteomes" id="UP000007266">
    <property type="component" value="Linkage group 5"/>
</dbReference>
<keyword evidence="3" id="KW-0963">Cytoplasm</keyword>
<evidence type="ECO:0000256" key="4">
    <source>
        <dbReference type="ARBA" id="ARBA00023069"/>
    </source>
</evidence>
<comment type="subcellular location">
    <subcellularLocation>
        <location evidence="1">Cell projection</location>
        <location evidence="1">Cilium</location>
    </subcellularLocation>
    <subcellularLocation>
        <location evidence="2">Cytoplasm</location>
    </subcellularLocation>
</comment>
<evidence type="ECO:0000313" key="10">
    <source>
        <dbReference type="Proteomes" id="UP000007266"/>
    </source>
</evidence>
<dbReference type="EMBL" id="KQ971343">
    <property type="protein sequence ID" value="KYB27229.1"/>
    <property type="molecule type" value="Genomic_DNA"/>
</dbReference>
<gene>
    <name evidence="9" type="primary">AUGUSTUS-3.0.2_33154</name>
    <name evidence="9" type="ORF">TcasGA2_TC033154</name>
</gene>
<keyword evidence="10" id="KW-1185">Reference proteome</keyword>
<evidence type="ECO:0008006" key="11">
    <source>
        <dbReference type="Google" id="ProtNLM"/>
    </source>
</evidence>
<dbReference type="InParanoid" id="A0A139WH47"/>
<dbReference type="PANTHER" id="PTHR45912">
    <property type="entry name" value="CILIA- AND FLAGELLA-ASSOCIATED PROTEIN 47"/>
    <property type="match status" value="1"/>
</dbReference>
<accession>A0A139WH47</accession>
<dbReference type="Gene3D" id="2.60.40.10">
    <property type="entry name" value="Immunoglobulins"/>
    <property type="match status" value="2"/>
</dbReference>
<evidence type="ECO:0000256" key="6">
    <source>
        <dbReference type="SAM" id="MobiDB-lite"/>
    </source>
</evidence>
<dbReference type="GO" id="GO:0060271">
    <property type="term" value="P:cilium assembly"/>
    <property type="evidence" value="ECO:0000318"/>
    <property type="project" value="GO_Central"/>
</dbReference>
<dbReference type="InterPro" id="IPR013783">
    <property type="entry name" value="Ig-like_fold"/>
</dbReference>
<keyword evidence="5" id="KW-0966">Cell projection</keyword>
<feature type="region of interest" description="Disordered" evidence="6">
    <location>
        <begin position="1770"/>
        <end position="1791"/>
    </location>
</feature>
<dbReference type="Pfam" id="PF22544">
    <property type="entry name" value="HYDIN_VesB_CFA65-like_Ig"/>
    <property type="match status" value="1"/>
</dbReference>
<evidence type="ECO:0000313" key="9">
    <source>
        <dbReference type="EMBL" id="KYB27229.1"/>
    </source>
</evidence>
<proteinExistence type="predicted"/>
<organism evidence="9 10">
    <name type="scientific">Tribolium castaneum</name>
    <name type="common">Red flour beetle</name>
    <dbReference type="NCBI Taxonomy" id="7070"/>
    <lineage>
        <taxon>Eukaryota</taxon>
        <taxon>Metazoa</taxon>
        <taxon>Ecdysozoa</taxon>
        <taxon>Arthropoda</taxon>
        <taxon>Hexapoda</taxon>
        <taxon>Insecta</taxon>
        <taxon>Pterygota</taxon>
        <taxon>Neoptera</taxon>
        <taxon>Endopterygota</taxon>
        <taxon>Coleoptera</taxon>
        <taxon>Polyphaga</taxon>
        <taxon>Cucujiformia</taxon>
        <taxon>Tenebrionidae</taxon>
        <taxon>Tenebrionidae incertae sedis</taxon>
        <taxon>Tribolium</taxon>
    </lineage>
</organism>
<dbReference type="PROSITE" id="PS51257">
    <property type="entry name" value="PROKAR_LIPOPROTEIN"/>
    <property type="match status" value="1"/>
</dbReference>
<dbReference type="GO" id="GO:0005737">
    <property type="term" value="C:cytoplasm"/>
    <property type="evidence" value="ECO:0007669"/>
    <property type="project" value="UniProtKB-SubCell"/>
</dbReference>
<dbReference type="Pfam" id="PF24529">
    <property type="entry name" value="CFAP47"/>
    <property type="match status" value="1"/>
</dbReference>
<reference evidence="9 10" key="2">
    <citation type="journal article" date="2010" name="Nucleic Acids Res.">
        <title>BeetleBase in 2010: revisions to provide comprehensive genomic information for Tribolium castaneum.</title>
        <authorList>
            <person name="Kim H.S."/>
            <person name="Murphy T."/>
            <person name="Xia J."/>
            <person name="Caragea D."/>
            <person name="Park Y."/>
            <person name="Beeman R.W."/>
            <person name="Lorenzen M.D."/>
            <person name="Butcher S."/>
            <person name="Manak J.R."/>
            <person name="Brown S.J."/>
        </authorList>
    </citation>
    <scope>GENOME REANNOTATION</scope>
    <source>
        <strain evidence="9 10">Georgia GA2</strain>
    </source>
</reference>
<dbReference type="eggNOG" id="ENOG502QQ4Q">
    <property type="taxonomic scope" value="Eukaryota"/>
</dbReference>
<dbReference type="GO" id="GO:0005929">
    <property type="term" value="C:cilium"/>
    <property type="evidence" value="ECO:0000318"/>
    <property type="project" value="GO_Central"/>
</dbReference>
<protein>
    <recommendedName>
        <fullName evidence="11">Calponin-homology (CH) domain-containing protein</fullName>
    </recommendedName>
</protein>
<dbReference type="STRING" id="7070.A0A139WH47"/>
<evidence type="ECO:0000256" key="5">
    <source>
        <dbReference type="ARBA" id="ARBA00023273"/>
    </source>
</evidence>
<evidence type="ECO:0000259" key="8">
    <source>
        <dbReference type="Pfam" id="PF24529"/>
    </source>
</evidence>